<sequence>MKPLQPTGHQGAGDSNGNNENASFRTPEASESATDYGLEFSTTRLLSQNANNRRSSTLRSPNNIEHQEDQENPSSSARPQRTLRQNSEGGEVGAVEPSTRRRKQRGPMSRAARMNREIRRLRACTTLLIPRLPFSRLVRELIMKYASTSVRITETALRALQESSELYLTQRFEDAYLLTHHRGRVTLEVRDMGLMAYLIDKRS</sequence>
<dbReference type="InterPro" id="IPR000164">
    <property type="entry name" value="Histone_H3/CENP-A"/>
</dbReference>
<feature type="region of interest" description="Disordered" evidence="2">
    <location>
        <begin position="1"/>
        <end position="114"/>
    </location>
</feature>
<feature type="compositionally biased region" description="Polar residues" evidence="2">
    <location>
        <begin position="40"/>
        <end position="64"/>
    </location>
</feature>
<dbReference type="GO" id="GO:0003677">
    <property type="term" value="F:DNA binding"/>
    <property type="evidence" value="ECO:0007669"/>
    <property type="project" value="InterPro"/>
</dbReference>
<accession>A0A1V0HRN1</accession>
<dbReference type="GO" id="GO:0046982">
    <property type="term" value="F:protein heterodimerization activity"/>
    <property type="evidence" value="ECO:0007669"/>
    <property type="project" value="InterPro"/>
</dbReference>
<dbReference type="InterPro" id="IPR009072">
    <property type="entry name" value="Histone-fold"/>
</dbReference>
<evidence type="ECO:0000259" key="3">
    <source>
        <dbReference type="Pfam" id="PF00125"/>
    </source>
</evidence>
<protein>
    <submittedName>
        <fullName evidence="4">Cid3</fullName>
    </submittedName>
</protein>
<dbReference type="SMART" id="SM00428">
    <property type="entry name" value="H3"/>
    <property type="match status" value="1"/>
</dbReference>
<proteinExistence type="inferred from homology"/>
<evidence type="ECO:0000256" key="1">
    <source>
        <dbReference type="ARBA" id="ARBA00010343"/>
    </source>
</evidence>
<feature type="compositionally biased region" description="Polar residues" evidence="2">
    <location>
        <begin position="13"/>
        <end position="33"/>
    </location>
</feature>
<dbReference type="Pfam" id="PF00125">
    <property type="entry name" value="Histone"/>
    <property type="match status" value="1"/>
</dbReference>
<feature type="compositionally biased region" description="Polar residues" evidence="2">
    <location>
        <begin position="72"/>
        <end position="88"/>
    </location>
</feature>
<dbReference type="PRINTS" id="PR00622">
    <property type="entry name" value="HISTONEH3"/>
</dbReference>
<dbReference type="EMBL" id="KY124456">
    <property type="protein sequence ID" value="ARC76730.1"/>
    <property type="molecule type" value="Genomic_DNA"/>
</dbReference>
<evidence type="ECO:0000256" key="2">
    <source>
        <dbReference type="SAM" id="MobiDB-lite"/>
    </source>
</evidence>
<comment type="similarity">
    <text evidence="1">Belongs to the histone H3 family.</text>
</comment>
<dbReference type="Gene3D" id="1.10.20.10">
    <property type="entry name" value="Histone, subunit A"/>
    <property type="match status" value="1"/>
</dbReference>
<dbReference type="GO" id="GO:0000786">
    <property type="term" value="C:nucleosome"/>
    <property type="evidence" value="ECO:0007669"/>
    <property type="project" value="InterPro"/>
</dbReference>
<evidence type="ECO:0000313" key="4">
    <source>
        <dbReference type="EMBL" id="ARC76730.1"/>
    </source>
</evidence>
<organism evidence="4">
    <name type="scientific">Drosophila vulcana</name>
    <dbReference type="NCBI Taxonomy" id="132243"/>
    <lineage>
        <taxon>Eukaryota</taxon>
        <taxon>Metazoa</taxon>
        <taxon>Ecdysozoa</taxon>
        <taxon>Arthropoda</taxon>
        <taxon>Hexapoda</taxon>
        <taxon>Insecta</taxon>
        <taxon>Pterygota</taxon>
        <taxon>Neoptera</taxon>
        <taxon>Endopterygota</taxon>
        <taxon>Diptera</taxon>
        <taxon>Brachycera</taxon>
        <taxon>Muscomorpha</taxon>
        <taxon>Ephydroidea</taxon>
        <taxon>Drosophilidae</taxon>
        <taxon>Drosophila</taxon>
        <taxon>Sophophora</taxon>
    </lineage>
</organism>
<dbReference type="GO" id="GO:0030527">
    <property type="term" value="F:structural constituent of chromatin"/>
    <property type="evidence" value="ECO:0007669"/>
    <property type="project" value="InterPro"/>
</dbReference>
<dbReference type="SUPFAM" id="SSF47113">
    <property type="entry name" value="Histone-fold"/>
    <property type="match status" value="1"/>
</dbReference>
<name>A0A1V0HRN1_9MUSC</name>
<dbReference type="PANTHER" id="PTHR45810">
    <property type="entry name" value="HISTONE H3.2"/>
    <property type="match status" value="1"/>
</dbReference>
<dbReference type="CDD" id="cd22911">
    <property type="entry name" value="HFD_H3"/>
    <property type="match status" value="1"/>
</dbReference>
<dbReference type="AlphaFoldDB" id="A0A1V0HRN1"/>
<dbReference type="InterPro" id="IPR007125">
    <property type="entry name" value="H2A/H2B/H3"/>
</dbReference>
<dbReference type="PANTHER" id="PTHR45810:SF1">
    <property type="entry name" value="HISTONE H3-LIKE CENTROMERIC PROTEIN A"/>
    <property type="match status" value="1"/>
</dbReference>
<reference evidence="4" key="1">
    <citation type="journal article" date="2017" name="Mol. Biol. Evol.">
        <title>Recurrent gene duplication leads to diverse repertoires of centromeric histones in Drosophila species.</title>
        <authorList>
            <person name="Kursel L.E."/>
            <person name="Malik H.S."/>
        </authorList>
    </citation>
    <scope>NUCLEOTIDE SEQUENCE</scope>
    <source>
        <strain evidence="4">14028-0711.00</strain>
    </source>
</reference>
<gene>
    <name evidence="4" type="primary">Cid3</name>
</gene>
<feature type="domain" description="Core Histone H2A/H2B/H3" evidence="3">
    <location>
        <begin position="113"/>
        <end position="197"/>
    </location>
</feature>